<dbReference type="AlphaFoldDB" id="N1QGN8"/>
<reference evidence="2 3" key="1">
    <citation type="journal article" date="2012" name="PLoS Pathog.">
        <title>Diverse lifestyles and strategies of plant pathogenesis encoded in the genomes of eighteen Dothideomycetes fungi.</title>
        <authorList>
            <person name="Ohm R.A."/>
            <person name="Feau N."/>
            <person name="Henrissat B."/>
            <person name="Schoch C.L."/>
            <person name="Horwitz B.A."/>
            <person name="Barry K.W."/>
            <person name="Condon B.J."/>
            <person name="Copeland A.C."/>
            <person name="Dhillon B."/>
            <person name="Glaser F."/>
            <person name="Hesse C.N."/>
            <person name="Kosti I."/>
            <person name="LaButti K."/>
            <person name="Lindquist E.A."/>
            <person name="Lucas S."/>
            <person name="Salamov A.A."/>
            <person name="Bradshaw R.E."/>
            <person name="Ciuffetti L."/>
            <person name="Hamelin R.C."/>
            <person name="Kema G.H.J."/>
            <person name="Lawrence C."/>
            <person name="Scott J.A."/>
            <person name="Spatafora J.W."/>
            <person name="Turgeon B.G."/>
            <person name="de Wit P.J.G.M."/>
            <person name="Zhong S."/>
            <person name="Goodwin S.B."/>
            <person name="Grigoriev I.V."/>
        </authorList>
    </citation>
    <scope>NUCLEOTIDE SEQUENCE [LARGE SCALE GENOMIC DNA]</scope>
    <source>
        <strain evidence="2 3">SO2202</strain>
    </source>
</reference>
<gene>
    <name evidence="2" type="ORF">SEPMUDRAFT_145614</name>
</gene>
<keyword evidence="3" id="KW-1185">Reference proteome</keyword>
<organism evidence="2 3">
    <name type="scientific">Sphaerulina musiva (strain SO2202)</name>
    <name type="common">Poplar stem canker fungus</name>
    <name type="synonym">Septoria musiva</name>
    <dbReference type="NCBI Taxonomy" id="692275"/>
    <lineage>
        <taxon>Eukaryota</taxon>
        <taxon>Fungi</taxon>
        <taxon>Dikarya</taxon>
        <taxon>Ascomycota</taxon>
        <taxon>Pezizomycotina</taxon>
        <taxon>Dothideomycetes</taxon>
        <taxon>Dothideomycetidae</taxon>
        <taxon>Mycosphaerellales</taxon>
        <taxon>Mycosphaerellaceae</taxon>
        <taxon>Sphaerulina</taxon>
    </lineage>
</organism>
<dbReference type="OrthoDB" id="3640906at2759"/>
<sequence>MCMGIHRGAYEPMNASPSQVSVGAPSPLRGHGDPNISQSIRVESYNTFSSINFNYKGKSCHHCNKTCCYYAEQLEIMKLGFTRSSAIQAAVAKARAHEQELRKAFPSGVEKYDAHIKCSDCGVVCCHEHGVVCKTLNCRTALCSACAEDLGGKCRKHRDVLAEAIKDHGVKTDSLVRTLQERIDDRSVDELIDLL</sequence>
<feature type="region of interest" description="Disordered" evidence="1">
    <location>
        <begin position="14"/>
        <end position="34"/>
    </location>
</feature>
<dbReference type="RefSeq" id="XP_016764461.1">
    <property type="nucleotide sequence ID" value="XM_016903164.1"/>
</dbReference>
<evidence type="ECO:0000313" key="2">
    <source>
        <dbReference type="EMBL" id="EMF16340.1"/>
    </source>
</evidence>
<dbReference type="EMBL" id="KB456260">
    <property type="protein sequence ID" value="EMF16340.1"/>
    <property type="molecule type" value="Genomic_DNA"/>
</dbReference>
<accession>N1QGN8</accession>
<name>N1QGN8_SPHMS</name>
<dbReference type="GeneID" id="27900301"/>
<proteinExistence type="predicted"/>
<dbReference type="HOGENOM" id="CLU_1397134_0_0_1"/>
<dbReference type="STRING" id="692275.N1QGN8"/>
<protein>
    <submittedName>
        <fullName evidence="2">Uncharacterized protein</fullName>
    </submittedName>
</protein>
<evidence type="ECO:0000256" key="1">
    <source>
        <dbReference type="SAM" id="MobiDB-lite"/>
    </source>
</evidence>
<dbReference type="eggNOG" id="ENOG502RM6C">
    <property type="taxonomic scope" value="Eukaryota"/>
</dbReference>
<evidence type="ECO:0000313" key="3">
    <source>
        <dbReference type="Proteomes" id="UP000016931"/>
    </source>
</evidence>
<dbReference type="Proteomes" id="UP000016931">
    <property type="component" value="Unassembled WGS sequence"/>
</dbReference>